<dbReference type="GO" id="GO:0005886">
    <property type="term" value="C:plasma membrane"/>
    <property type="evidence" value="ECO:0007669"/>
    <property type="project" value="UniProtKB-SubCell"/>
</dbReference>
<evidence type="ECO:0000256" key="5">
    <source>
        <dbReference type="ARBA" id="ARBA00022840"/>
    </source>
</evidence>
<dbReference type="InterPro" id="IPR003593">
    <property type="entry name" value="AAA+_ATPase"/>
</dbReference>
<comment type="caution">
    <text evidence="8">The sequence shown here is derived from an EMBL/GenBank/DDBJ whole genome shotgun (WGS) entry which is preliminary data.</text>
</comment>
<dbReference type="Proteomes" id="UP000005147">
    <property type="component" value="Unassembled WGS sequence"/>
</dbReference>
<dbReference type="PIRSF" id="PIRSF039085">
    <property type="entry name" value="ABC_ATPase_HisP"/>
    <property type="match status" value="1"/>
</dbReference>
<dbReference type="EMBL" id="AGZE01000026">
    <property type="protein sequence ID" value="EKB55755.1"/>
    <property type="molecule type" value="Genomic_DNA"/>
</dbReference>
<dbReference type="PATRIC" id="fig|883112.3.peg.939"/>
<evidence type="ECO:0000259" key="7">
    <source>
        <dbReference type="PROSITE" id="PS50893"/>
    </source>
</evidence>
<evidence type="ECO:0000256" key="6">
    <source>
        <dbReference type="ARBA" id="ARBA00023136"/>
    </source>
</evidence>
<dbReference type="InterPro" id="IPR017871">
    <property type="entry name" value="ABC_transporter-like_CS"/>
</dbReference>
<dbReference type="RefSeq" id="WP_006701589.1">
    <property type="nucleotide sequence ID" value="NZ_JH932301.1"/>
</dbReference>
<dbReference type="PANTHER" id="PTHR43166:SF35">
    <property type="entry name" value="L-CYSTINE IMPORT ATP-BINDING PROTEIN TCYN"/>
    <property type="match status" value="1"/>
</dbReference>
<evidence type="ECO:0000256" key="4">
    <source>
        <dbReference type="ARBA" id="ARBA00022741"/>
    </source>
</evidence>
<dbReference type="InterPro" id="IPR050086">
    <property type="entry name" value="MetN_ABC_transporter-like"/>
</dbReference>
<dbReference type="eggNOG" id="COG1126">
    <property type="taxonomic scope" value="Bacteria"/>
</dbReference>
<dbReference type="GO" id="GO:0016887">
    <property type="term" value="F:ATP hydrolysis activity"/>
    <property type="evidence" value="ECO:0007669"/>
    <property type="project" value="InterPro"/>
</dbReference>
<keyword evidence="2" id="KW-0813">Transport</keyword>
<dbReference type="SMART" id="SM00382">
    <property type="entry name" value="AAA"/>
    <property type="match status" value="1"/>
</dbReference>
<dbReference type="PANTHER" id="PTHR43166">
    <property type="entry name" value="AMINO ACID IMPORT ATP-BINDING PROTEIN"/>
    <property type="match status" value="1"/>
</dbReference>
<protein>
    <recommendedName>
        <fullName evidence="7">ABC transporter domain-containing protein</fullName>
    </recommendedName>
</protein>
<dbReference type="GO" id="GO:0005524">
    <property type="term" value="F:ATP binding"/>
    <property type="evidence" value="ECO:0007669"/>
    <property type="project" value="UniProtKB-KW"/>
</dbReference>
<dbReference type="GO" id="GO:0015424">
    <property type="term" value="F:ABC-type amino acid transporter activity"/>
    <property type="evidence" value="ECO:0007669"/>
    <property type="project" value="InterPro"/>
</dbReference>
<evidence type="ECO:0000313" key="8">
    <source>
        <dbReference type="EMBL" id="EKB55755.1"/>
    </source>
</evidence>
<keyword evidence="9" id="KW-1185">Reference proteome</keyword>
<dbReference type="InterPro" id="IPR030679">
    <property type="entry name" value="ABC_ATPase_HisP-typ"/>
</dbReference>
<dbReference type="InterPro" id="IPR027417">
    <property type="entry name" value="P-loop_NTPase"/>
</dbReference>
<organism evidence="8 9">
    <name type="scientific">Falseniella ignava CCUG 37419</name>
    <dbReference type="NCBI Taxonomy" id="883112"/>
    <lineage>
        <taxon>Bacteria</taxon>
        <taxon>Bacillati</taxon>
        <taxon>Bacillota</taxon>
        <taxon>Bacilli</taxon>
        <taxon>Lactobacillales</taxon>
        <taxon>Aerococcaceae</taxon>
        <taxon>Falseniella</taxon>
    </lineage>
</organism>
<dbReference type="Gene3D" id="3.40.50.300">
    <property type="entry name" value="P-loop containing nucleotide triphosphate hydrolases"/>
    <property type="match status" value="1"/>
</dbReference>
<dbReference type="STRING" id="883112.HMPREF9707_00942"/>
<proteinExistence type="predicted"/>
<accession>K1LGL2</accession>
<keyword evidence="3" id="KW-1003">Cell membrane</keyword>
<comment type="subcellular location">
    <subcellularLocation>
        <location evidence="1">Cell membrane</location>
        <topology evidence="1">Peripheral membrane protein</topology>
    </subcellularLocation>
</comment>
<evidence type="ECO:0000256" key="2">
    <source>
        <dbReference type="ARBA" id="ARBA00022448"/>
    </source>
</evidence>
<name>K1LGL2_9LACT</name>
<sequence>MIKVEHLTKKFGNTVILDDLSFEVKEGEIIGIIGSSGSGKSTLLRCLNLLEKPQNGYLTIDNEKFNLANLQEKDTLRLRKKMSMVFQSFNLFNKKTALENVTEGLIIVQRMEKKAATEKAIKYLSQVGMKDYAQFYPAHLSGGQKQRVAIARALALEPEIILFDEPTSALDPELVNEVLKVIREISQTHDFTMFLVSHEMEFIKSISDRVMFLHNGSILEFANPENIFTNSRHDRIRSFLSQMERE</sequence>
<dbReference type="AlphaFoldDB" id="K1LGL2"/>
<dbReference type="HOGENOM" id="CLU_000604_1_22_9"/>
<dbReference type="PROSITE" id="PS00211">
    <property type="entry name" value="ABC_TRANSPORTER_1"/>
    <property type="match status" value="1"/>
</dbReference>
<dbReference type="Pfam" id="PF00005">
    <property type="entry name" value="ABC_tran"/>
    <property type="match status" value="1"/>
</dbReference>
<keyword evidence="4" id="KW-0547">Nucleotide-binding</keyword>
<reference evidence="8 9" key="1">
    <citation type="submission" date="2012-07" db="EMBL/GenBank/DDBJ databases">
        <title>The Genome Sequence of Facklamia ignava CCUG 37419.</title>
        <authorList>
            <consortium name="The Broad Institute Genome Sequencing Platform"/>
            <person name="Earl A."/>
            <person name="Ward D."/>
            <person name="Feldgarden M."/>
            <person name="Gevers D."/>
            <person name="Huys G."/>
            <person name="Walker B."/>
            <person name="Young S.K."/>
            <person name="Zeng Q."/>
            <person name="Gargeya S."/>
            <person name="Fitzgerald M."/>
            <person name="Haas B."/>
            <person name="Abouelleil A."/>
            <person name="Alvarado L."/>
            <person name="Arachchi H.M."/>
            <person name="Berlin A.M."/>
            <person name="Chapman S.B."/>
            <person name="Goldberg J."/>
            <person name="Griggs A."/>
            <person name="Gujja S."/>
            <person name="Hansen M."/>
            <person name="Howarth C."/>
            <person name="Imamovic A."/>
            <person name="Larimer J."/>
            <person name="McCowen C."/>
            <person name="Montmayeur A."/>
            <person name="Murphy C."/>
            <person name="Neiman D."/>
            <person name="Pearson M."/>
            <person name="Priest M."/>
            <person name="Roberts A."/>
            <person name="Saif S."/>
            <person name="Shea T."/>
            <person name="Sisk P."/>
            <person name="Sykes S."/>
            <person name="Wortman J."/>
            <person name="Nusbaum C."/>
            <person name="Birren B."/>
        </authorList>
    </citation>
    <scope>NUCLEOTIDE SEQUENCE [LARGE SCALE GENOMIC DNA]</scope>
    <source>
        <strain evidence="8 9">CCUG 37419</strain>
    </source>
</reference>
<keyword evidence="5" id="KW-0067">ATP-binding</keyword>
<gene>
    <name evidence="8" type="ORF">HMPREF9707_00942</name>
</gene>
<evidence type="ECO:0000256" key="1">
    <source>
        <dbReference type="ARBA" id="ARBA00004202"/>
    </source>
</evidence>
<evidence type="ECO:0000256" key="3">
    <source>
        <dbReference type="ARBA" id="ARBA00022475"/>
    </source>
</evidence>
<dbReference type="SUPFAM" id="SSF52540">
    <property type="entry name" value="P-loop containing nucleoside triphosphate hydrolases"/>
    <property type="match status" value="1"/>
</dbReference>
<keyword evidence="6" id="KW-0472">Membrane</keyword>
<dbReference type="InterPro" id="IPR003439">
    <property type="entry name" value="ABC_transporter-like_ATP-bd"/>
</dbReference>
<dbReference type="PROSITE" id="PS50893">
    <property type="entry name" value="ABC_TRANSPORTER_2"/>
    <property type="match status" value="1"/>
</dbReference>
<evidence type="ECO:0000313" key="9">
    <source>
        <dbReference type="Proteomes" id="UP000005147"/>
    </source>
</evidence>
<feature type="domain" description="ABC transporter" evidence="7">
    <location>
        <begin position="2"/>
        <end position="240"/>
    </location>
</feature>